<evidence type="ECO:0000256" key="1">
    <source>
        <dbReference type="SAM" id="MobiDB-lite"/>
    </source>
</evidence>
<evidence type="ECO:0000313" key="2">
    <source>
        <dbReference type="EMBL" id="KAK9101024.1"/>
    </source>
</evidence>
<name>A0AAP0HYH4_9MAGN</name>
<feature type="compositionally biased region" description="Polar residues" evidence="1">
    <location>
        <begin position="34"/>
        <end position="44"/>
    </location>
</feature>
<reference evidence="2 3" key="1">
    <citation type="submission" date="2024-01" db="EMBL/GenBank/DDBJ databases">
        <title>Genome assemblies of Stephania.</title>
        <authorList>
            <person name="Yang L."/>
        </authorList>
    </citation>
    <scope>NUCLEOTIDE SEQUENCE [LARGE SCALE GENOMIC DNA]</scope>
    <source>
        <strain evidence="2">JXDWG</strain>
        <tissue evidence="2">Leaf</tissue>
    </source>
</reference>
<dbReference type="EMBL" id="JBBNAG010000010">
    <property type="protein sequence ID" value="KAK9101024.1"/>
    <property type="molecule type" value="Genomic_DNA"/>
</dbReference>
<accession>A0AAP0HYH4</accession>
<keyword evidence="3" id="KW-1185">Reference proteome</keyword>
<protein>
    <submittedName>
        <fullName evidence="2">Uncharacterized protein</fullName>
    </submittedName>
</protein>
<feature type="region of interest" description="Disordered" evidence="1">
    <location>
        <begin position="1"/>
        <end position="44"/>
    </location>
</feature>
<sequence length="60" mass="6486">MTFQTGSMHDRGAAGSQFASAEELPTHQKDCIARQTTTGDPSTVKGTAQLHRFFVVYVGN</sequence>
<dbReference type="Proteomes" id="UP001419268">
    <property type="component" value="Unassembled WGS sequence"/>
</dbReference>
<proteinExistence type="predicted"/>
<organism evidence="2 3">
    <name type="scientific">Stephania cephalantha</name>
    <dbReference type="NCBI Taxonomy" id="152367"/>
    <lineage>
        <taxon>Eukaryota</taxon>
        <taxon>Viridiplantae</taxon>
        <taxon>Streptophyta</taxon>
        <taxon>Embryophyta</taxon>
        <taxon>Tracheophyta</taxon>
        <taxon>Spermatophyta</taxon>
        <taxon>Magnoliopsida</taxon>
        <taxon>Ranunculales</taxon>
        <taxon>Menispermaceae</taxon>
        <taxon>Menispermoideae</taxon>
        <taxon>Cissampelideae</taxon>
        <taxon>Stephania</taxon>
    </lineage>
</organism>
<gene>
    <name evidence="2" type="ORF">Scep_024454</name>
</gene>
<dbReference type="AlphaFoldDB" id="A0AAP0HYH4"/>
<comment type="caution">
    <text evidence="2">The sequence shown here is derived from an EMBL/GenBank/DDBJ whole genome shotgun (WGS) entry which is preliminary data.</text>
</comment>
<evidence type="ECO:0000313" key="3">
    <source>
        <dbReference type="Proteomes" id="UP001419268"/>
    </source>
</evidence>